<keyword evidence="3" id="KW-0732">Signal</keyword>
<dbReference type="OrthoDB" id="6205719at2759"/>
<keyword evidence="2" id="KW-0472">Membrane</keyword>
<keyword evidence="2" id="KW-0812">Transmembrane</keyword>
<evidence type="ECO:0000256" key="1">
    <source>
        <dbReference type="SAM" id="MobiDB-lite"/>
    </source>
</evidence>
<proteinExistence type="predicted"/>
<dbReference type="RefSeq" id="XP_022289499.1">
    <property type="nucleotide sequence ID" value="XM_022433791.1"/>
</dbReference>
<feature type="transmembrane region" description="Helical" evidence="2">
    <location>
        <begin position="155"/>
        <end position="176"/>
    </location>
</feature>
<feature type="region of interest" description="Disordered" evidence="1">
    <location>
        <begin position="247"/>
        <end position="266"/>
    </location>
</feature>
<reference evidence="5" key="1">
    <citation type="submission" date="2025-08" db="UniProtKB">
        <authorList>
            <consortium name="RefSeq"/>
        </authorList>
    </citation>
    <scope>IDENTIFICATION</scope>
    <source>
        <tissue evidence="5">Whole sample</tissue>
    </source>
</reference>
<protein>
    <submittedName>
        <fullName evidence="5">Uncharacterized protein LOC111101337</fullName>
    </submittedName>
</protein>
<dbReference type="AlphaFoldDB" id="A0A8B8AHM0"/>
<accession>A0A8B8AHM0</accession>
<feature type="region of interest" description="Disordered" evidence="1">
    <location>
        <begin position="217"/>
        <end position="240"/>
    </location>
</feature>
<dbReference type="KEGG" id="cvn:111101337"/>
<sequence length="266" mass="30532">MEFTLIVLLIQLAVVSSTSCLESVSTLSYVSSCPDNEEDLSRAIQKKQCKNLANVQSCTKPEDFRYHCIPNSWLNATVEVCVPVIFSQGYCIKFDEGGSQLQELYDEDCTNFTRNNCPTRFISSDLMQYKQCNIIIKKQTTDWRELQKNNPTNTMMILAIVFGVLLLLFLLLLVSLCTWQLYRRFRTNDAEPAQNLEEEMPDQLLVCQEQSGIRQSPSLPLELSNETETLPLEPEEPVEEKERIYLSSIHREESSDEEMPLSLAQH</sequence>
<evidence type="ECO:0000313" key="5">
    <source>
        <dbReference type="RefSeq" id="XP_022289499.1"/>
    </source>
</evidence>
<feature type="chain" id="PRO_5034875684" evidence="3">
    <location>
        <begin position="18"/>
        <end position="266"/>
    </location>
</feature>
<name>A0A8B8AHM0_CRAVI</name>
<feature type="signal peptide" evidence="3">
    <location>
        <begin position="1"/>
        <end position="17"/>
    </location>
</feature>
<evidence type="ECO:0000313" key="4">
    <source>
        <dbReference type="Proteomes" id="UP000694844"/>
    </source>
</evidence>
<organism evidence="4 5">
    <name type="scientific">Crassostrea virginica</name>
    <name type="common">Eastern oyster</name>
    <dbReference type="NCBI Taxonomy" id="6565"/>
    <lineage>
        <taxon>Eukaryota</taxon>
        <taxon>Metazoa</taxon>
        <taxon>Spiralia</taxon>
        <taxon>Lophotrochozoa</taxon>
        <taxon>Mollusca</taxon>
        <taxon>Bivalvia</taxon>
        <taxon>Autobranchia</taxon>
        <taxon>Pteriomorphia</taxon>
        <taxon>Ostreida</taxon>
        <taxon>Ostreoidea</taxon>
        <taxon>Ostreidae</taxon>
        <taxon>Crassostrea</taxon>
    </lineage>
</organism>
<keyword evidence="4" id="KW-1185">Reference proteome</keyword>
<evidence type="ECO:0000256" key="2">
    <source>
        <dbReference type="SAM" id="Phobius"/>
    </source>
</evidence>
<dbReference type="Proteomes" id="UP000694844">
    <property type="component" value="Chromosome 6"/>
</dbReference>
<keyword evidence="2" id="KW-1133">Transmembrane helix</keyword>
<evidence type="ECO:0000256" key="3">
    <source>
        <dbReference type="SAM" id="SignalP"/>
    </source>
</evidence>
<feature type="compositionally biased region" description="Low complexity" evidence="1">
    <location>
        <begin position="217"/>
        <end position="232"/>
    </location>
</feature>
<gene>
    <name evidence="5" type="primary">LOC111101337</name>
</gene>
<dbReference type="GeneID" id="111101337"/>